<keyword evidence="3" id="KW-1185">Reference proteome</keyword>
<dbReference type="RefSeq" id="WP_344701914.1">
    <property type="nucleotide sequence ID" value="NZ_BAAAZT010000019.1"/>
</dbReference>
<dbReference type="SUPFAM" id="SSF56935">
    <property type="entry name" value="Porins"/>
    <property type="match status" value="1"/>
</dbReference>
<sequence>MTKDFRFTRITLPAGLVALCLGTPAAAVDFTVGDTQASIYGFAKLDMIYDTDNDLGDLAARPRILIDGQQGSDGHLTMHPYQSRLGFKTQTPVDGSALVTRFEVDWMKNPPEGGDLRLRHAYGSWNGVLAGKTWTNFGSRLSRTPIIDFAPSPGQSKSGRKAQLRYSMGNVHIALENPDPDDFKDSVAAGFNADRGVYKADADARQSMPDVSLRYQAAGERLAYSAAAVGRRLSVDSDSVDDSAMGWGVSTAARFKASQALTLRGVVTYGDGIGEYLQNNPSAPAFVDGSSVETISAWGANLGASLAVGPGAVNLGYGISRADLDDVRSAGLAGAEGANKQFEAVHLNYIWSPASHISYGMETSYHTREVADGRDGDALRLQGMVRYAF</sequence>
<keyword evidence="1" id="KW-0732">Signal</keyword>
<evidence type="ECO:0000313" key="3">
    <source>
        <dbReference type="Proteomes" id="UP001500133"/>
    </source>
</evidence>
<dbReference type="Proteomes" id="UP001500133">
    <property type="component" value="Unassembled WGS sequence"/>
</dbReference>
<reference evidence="3" key="1">
    <citation type="journal article" date="2019" name="Int. J. Syst. Evol. Microbiol.">
        <title>The Global Catalogue of Microorganisms (GCM) 10K type strain sequencing project: providing services to taxonomists for standard genome sequencing and annotation.</title>
        <authorList>
            <consortium name="The Broad Institute Genomics Platform"/>
            <consortium name="The Broad Institute Genome Sequencing Center for Infectious Disease"/>
            <person name="Wu L."/>
            <person name="Ma J."/>
        </authorList>
    </citation>
    <scope>NUCLEOTIDE SEQUENCE [LARGE SCALE GENOMIC DNA]</scope>
    <source>
        <strain evidence="3">JCM 16914</strain>
    </source>
</reference>
<proteinExistence type="predicted"/>
<organism evidence="2 3">
    <name type="scientific">Halomonas cibimaris</name>
    <dbReference type="NCBI Taxonomy" id="657012"/>
    <lineage>
        <taxon>Bacteria</taxon>
        <taxon>Pseudomonadati</taxon>
        <taxon>Pseudomonadota</taxon>
        <taxon>Gammaproteobacteria</taxon>
        <taxon>Oceanospirillales</taxon>
        <taxon>Halomonadaceae</taxon>
        <taxon>Halomonas</taxon>
    </lineage>
</organism>
<comment type="caution">
    <text evidence="2">The sequence shown here is derived from an EMBL/GenBank/DDBJ whole genome shotgun (WGS) entry which is preliminary data.</text>
</comment>
<evidence type="ECO:0000313" key="2">
    <source>
        <dbReference type="EMBL" id="GAA3896919.1"/>
    </source>
</evidence>
<evidence type="ECO:0000256" key="1">
    <source>
        <dbReference type="SAM" id="SignalP"/>
    </source>
</evidence>
<feature type="chain" id="PRO_5047362599" evidence="1">
    <location>
        <begin position="28"/>
        <end position="389"/>
    </location>
</feature>
<accession>A0ABP7LCH7</accession>
<feature type="signal peptide" evidence="1">
    <location>
        <begin position="1"/>
        <end position="27"/>
    </location>
</feature>
<gene>
    <name evidence="2" type="ORF">GCM10022228_04640</name>
</gene>
<dbReference type="Pfam" id="PF19577">
    <property type="entry name" value="DcaP"/>
    <property type="match status" value="1"/>
</dbReference>
<dbReference type="InterPro" id="IPR045748">
    <property type="entry name" value="DcaP"/>
</dbReference>
<protein>
    <submittedName>
        <fullName evidence="2">DcaP family trimeric outer membrane transporter</fullName>
    </submittedName>
</protein>
<name>A0ABP7LCH7_9GAMM</name>
<dbReference type="EMBL" id="BAAAZT010000019">
    <property type="protein sequence ID" value="GAA3896919.1"/>
    <property type="molecule type" value="Genomic_DNA"/>
</dbReference>